<keyword evidence="1" id="KW-0812">Transmembrane</keyword>
<keyword evidence="1" id="KW-0472">Membrane</keyword>
<evidence type="ECO:0000313" key="3">
    <source>
        <dbReference type="Proteomes" id="UP000253790"/>
    </source>
</evidence>
<feature type="transmembrane region" description="Helical" evidence="1">
    <location>
        <begin position="138"/>
        <end position="156"/>
    </location>
</feature>
<gene>
    <name evidence="2" type="ORF">DV701_00425</name>
</gene>
<dbReference type="InterPro" id="IPR049500">
    <property type="entry name" value="Peptidase_M50B-like"/>
</dbReference>
<evidence type="ECO:0000313" key="2">
    <source>
        <dbReference type="EMBL" id="AXH94848.1"/>
    </source>
</evidence>
<keyword evidence="3" id="KW-1185">Reference proteome</keyword>
<dbReference type="Proteomes" id="UP000253790">
    <property type="component" value="Chromosome"/>
</dbReference>
<dbReference type="OrthoDB" id="5184455at2"/>
<dbReference type="KEGG" id="orn:DV701_00425"/>
<accession>A0A345NIJ0</accession>
<sequence>MTQLWERVTTTQVPLPWQATLVLGAVALLVAASPRGYLLVRHLVTLLHEAGHVLVAALAGRRVGGVRLHADASGLTLSRGRPRGPGMVATLLAGYPAPALAGALGALLLGAGYAAGLLWAIVLTCAVLLVLVRNLFGLWVVLVTGAVVAALSWWAPAEVVGGAAHLVVWTLLLAAPRSVVELQRARRRGGRGTDADQLAALTGVPAMAWVALFWLACAAALVLGACALLVGAQA</sequence>
<feature type="transmembrane region" description="Helical" evidence="1">
    <location>
        <begin position="201"/>
        <end position="230"/>
    </location>
</feature>
<reference evidence="2 3" key="1">
    <citation type="submission" date="2018-07" db="EMBL/GenBank/DDBJ databases">
        <title>Complete genome sequencing of Ornithinimicrobium sp. AMA3305.</title>
        <authorList>
            <person name="Bae J.-W."/>
        </authorList>
    </citation>
    <scope>NUCLEOTIDE SEQUENCE [LARGE SCALE GENOMIC DNA]</scope>
    <source>
        <strain evidence="2 3">AMA3305</strain>
    </source>
</reference>
<proteinExistence type="predicted"/>
<dbReference type="AlphaFoldDB" id="A0A345NIJ0"/>
<evidence type="ECO:0000256" key="1">
    <source>
        <dbReference type="SAM" id="Phobius"/>
    </source>
</evidence>
<name>A0A345NIJ0_9MICO</name>
<keyword evidence="1" id="KW-1133">Transmembrane helix</keyword>
<protein>
    <submittedName>
        <fullName evidence="2">M50 family peptidase</fullName>
    </submittedName>
</protein>
<feature type="transmembrane region" description="Helical" evidence="1">
    <location>
        <begin position="15"/>
        <end position="32"/>
    </location>
</feature>
<organism evidence="2 3">
    <name type="scientific">Ornithinimicrobium avium</name>
    <dbReference type="NCBI Taxonomy" id="2283195"/>
    <lineage>
        <taxon>Bacteria</taxon>
        <taxon>Bacillati</taxon>
        <taxon>Actinomycetota</taxon>
        <taxon>Actinomycetes</taxon>
        <taxon>Micrococcales</taxon>
        <taxon>Ornithinimicrobiaceae</taxon>
        <taxon>Ornithinimicrobium</taxon>
    </lineage>
</organism>
<dbReference type="Pfam" id="PF13398">
    <property type="entry name" value="Peptidase_M50B"/>
    <property type="match status" value="1"/>
</dbReference>
<dbReference type="EMBL" id="CP031229">
    <property type="protein sequence ID" value="AXH94848.1"/>
    <property type="molecule type" value="Genomic_DNA"/>
</dbReference>